<keyword evidence="1" id="KW-1133">Transmembrane helix</keyword>
<feature type="transmembrane region" description="Helical" evidence="1">
    <location>
        <begin position="171"/>
        <end position="191"/>
    </location>
</feature>
<name>A0A1I8FFP3_9PLAT</name>
<reference evidence="3" key="1">
    <citation type="submission" date="2016-11" db="UniProtKB">
        <authorList>
            <consortium name="WormBaseParasite"/>
        </authorList>
    </citation>
    <scope>IDENTIFICATION</scope>
</reference>
<evidence type="ECO:0000313" key="3">
    <source>
        <dbReference type="WBParaSite" id="maker-unitig_32144-snap-gene-0.1-mRNA-1"/>
    </source>
</evidence>
<dbReference type="Proteomes" id="UP000095280">
    <property type="component" value="Unplaced"/>
</dbReference>
<feature type="transmembrane region" description="Helical" evidence="1">
    <location>
        <begin position="141"/>
        <end position="164"/>
    </location>
</feature>
<sequence length="340" mass="36669">GQRPAPALPVTALTPPLPGSVPAVQSPASLLACWARPAPPVPDRPPHSLRASSATWPSSIVWLELLRVSFTGRPDAFGCVFPAAAANSCRLLLPAAPAAQHRPRLWPAFLRVLPGPSVHTAAPAAAYSVALHLRSEPDAKLIVPLSAAQCLLAGLISVSTHTVYTRRDKPLVLQAASWCLLAAVFPLIGWTNSRRVSVKPISDWVLRPGTFRSPAAACGLFLLTLAVFLEAWTRIECLLLMTLADGSDGDCSADEADAKLGKERLRGIPALLLSFFGNRPTIASINSRHGHSPFWPARSWCMEVLLFSDILAVHFFLQIRDHGSWLDIGRSIGHYRSDAH</sequence>
<accession>A0A1I8FFP3</accession>
<feature type="transmembrane region" description="Helical" evidence="1">
    <location>
        <begin position="211"/>
        <end position="232"/>
    </location>
</feature>
<keyword evidence="2" id="KW-1185">Reference proteome</keyword>
<evidence type="ECO:0000256" key="1">
    <source>
        <dbReference type="SAM" id="Phobius"/>
    </source>
</evidence>
<protein>
    <submittedName>
        <fullName evidence="3">EXS domain-containing protein</fullName>
    </submittedName>
</protein>
<keyword evidence="1" id="KW-0472">Membrane</keyword>
<proteinExistence type="predicted"/>
<dbReference type="AlphaFoldDB" id="A0A1I8FFP3"/>
<dbReference type="WBParaSite" id="maker-unitig_32144-snap-gene-0.1-mRNA-1">
    <property type="protein sequence ID" value="maker-unitig_32144-snap-gene-0.1-mRNA-1"/>
    <property type="gene ID" value="maker-unitig_32144-snap-gene-0.1"/>
</dbReference>
<evidence type="ECO:0000313" key="2">
    <source>
        <dbReference type="Proteomes" id="UP000095280"/>
    </source>
</evidence>
<keyword evidence="1" id="KW-0812">Transmembrane</keyword>
<organism evidence="2 3">
    <name type="scientific">Macrostomum lignano</name>
    <dbReference type="NCBI Taxonomy" id="282301"/>
    <lineage>
        <taxon>Eukaryota</taxon>
        <taxon>Metazoa</taxon>
        <taxon>Spiralia</taxon>
        <taxon>Lophotrochozoa</taxon>
        <taxon>Platyhelminthes</taxon>
        <taxon>Rhabditophora</taxon>
        <taxon>Macrostomorpha</taxon>
        <taxon>Macrostomida</taxon>
        <taxon>Macrostomidae</taxon>
        <taxon>Macrostomum</taxon>
    </lineage>
</organism>